<dbReference type="InterPro" id="IPR012337">
    <property type="entry name" value="RNaseH-like_sf"/>
</dbReference>
<dbReference type="SUPFAM" id="SSF53098">
    <property type="entry name" value="Ribonuclease H-like"/>
    <property type="match status" value="1"/>
</dbReference>
<dbReference type="GO" id="GO:0005634">
    <property type="term" value="C:nucleus"/>
    <property type="evidence" value="ECO:0007669"/>
    <property type="project" value="UniProtKB-SubCell"/>
</dbReference>
<dbReference type="PANTHER" id="PTHR46481">
    <property type="entry name" value="ZINC FINGER BED DOMAIN-CONTAINING PROTEIN 4"/>
    <property type="match status" value="1"/>
</dbReference>
<comment type="subcellular location">
    <subcellularLocation>
        <location evidence="1">Nucleus</location>
    </subcellularLocation>
</comment>
<protein>
    <submittedName>
        <fullName evidence="6">ZBED1 protein</fullName>
    </submittedName>
</protein>
<organism evidence="6 7">
    <name type="scientific">Branchiostoma lanceolatum</name>
    <name type="common">Common lancelet</name>
    <name type="synonym">Amphioxus lanceolatum</name>
    <dbReference type="NCBI Taxonomy" id="7740"/>
    <lineage>
        <taxon>Eukaryota</taxon>
        <taxon>Metazoa</taxon>
        <taxon>Chordata</taxon>
        <taxon>Cephalochordata</taxon>
        <taxon>Leptocardii</taxon>
        <taxon>Amphioxiformes</taxon>
        <taxon>Branchiostomatidae</taxon>
        <taxon>Branchiostoma</taxon>
    </lineage>
</organism>
<dbReference type="PANTHER" id="PTHR46481:SF10">
    <property type="entry name" value="ZINC FINGER BED DOMAIN-CONTAINING PROTEIN 39"/>
    <property type="match status" value="1"/>
</dbReference>
<evidence type="ECO:0000256" key="5">
    <source>
        <dbReference type="ARBA" id="ARBA00023242"/>
    </source>
</evidence>
<keyword evidence="3" id="KW-0863">Zinc-finger</keyword>
<dbReference type="Proteomes" id="UP000838412">
    <property type="component" value="Chromosome 12"/>
</dbReference>
<dbReference type="GO" id="GO:0008270">
    <property type="term" value="F:zinc ion binding"/>
    <property type="evidence" value="ECO:0007669"/>
    <property type="project" value="UniProtKB-KW"/>
</dbReference>
<sequence>MWSAVKITRKDVFVAHGLKSLIAAEIGQRLEDFGIKGKVGVVTTDNAKAMTNAATTAGIRLSLNCFAHILNLSTQKVMSVSTVISMLAIIRPVVTYFRNSYLGKVVLKEKQKVWTNLITS</sequence>
<dbReference type="OrthoDB" id="1607513at2759"/>
<evidence type="ECO:0000313" key="6">
    <source>
        <dbReference type="EMBL" id="CAH1242584.1"/>
    </source>
</evidence>
<reference evidence="6" key="1">
    <citation type="submission" date="2022-01" db="EMBL/GenBank/DDBJ databases">
        <authorList>
            <person name="Braso-Vives M."/>
        </authorList>
    </citation>
    <scope>NUCLEOTIDE SEQUENCE</scope>
</reference>
<dbReference type="EMBL" id="OV696697">
    <property type="protein sequence ID" value="CAH1242584.1"/>
    <property type="molecule type" value="Genomic_DNA"/>
</dbReference>
<accession>A0A8J9YVV2</accession>
<name>A0A8J9YVV2_BRALA</name>
<dbReference type="AlphaFoldDB" id="A0A8J9YVV2"/>
<proteinExistence type="predicted"/>
<keyword evidence="5" id="KW-0539">Nucleus</keyword>
<evidence type="ECO:0000256" key="4">
    <source>
        <dbReference type="ARBA" id="ARBA00022833"/>
    </source>
</evidence>
<evidence type="ECO:0000256" key="1">
    <source>
        <dbReference type="ARBA" id="ARBA00004123"/>
    </source>
</evidence>
<keyword evidence="4" id="KW-0862">Zinc</keyword>
<evidence type="ECO:0000256" key="3">
    <source>
        <dbReference type="ARBA" id="ARBA00022771"/>
    </source>
</evidence>
<evidence type="ECO:0000313" key="7">
    <source>
        <dbReference type="Proteomes" id="UP000838412"/>
    </source>
</evidence>
<evidence type="ECO:0000256" key="2">
    <source>
        <dbReference type="ARBA" id="ARBA00022723"/>
    </source>
</evidence>
<dbReference type="InterPro" id="IPR052035">
    <property type="entry name" value="ZnF_BED_domain_contain"/>
</dbReference>
<keyword evidence="2" id="KW-0479">Metal-binding</keyword>
<keyword evidence="7" id="KW-1185">Reference proteome</keyword>
<gene>
    <name evidence="6" type="primary">ZBED1</name>
    <name evidence="6" type="ORF">BLAG_LOCUS5863</name>
</gene>